<dbReference type="RefSeq" id="WP_268803631.1">
    <property type="nucleotide sequence ID" value="NZ_JAPRAY010000015.1"/>
</dbReference>
<reference evidence="1" key="1">
    <citation type="submission" date="2022-11" db="EMBL/GenBank/DDBJ databases">
        <title>Temperate bacteriophages infecting mucin-degrading bacterium Ruminococcus gnavus from the human gut.</title>
        <authorList>
            <person name="Buttimer C."/>
        </authorList>
    </citation>
    <scope>NUCLEOTIDE SEQUENCE</scope>
    <source>
        <strain evidence="1">CCUG 49994</strain>
    </source>
</reference>
<comment type="caution">
    <text evidence="1">The sequence shown here is derived from an EMBL/GenBank/DDBJ whole genome shotgun (WGS) entry which is preliminary data.</text>
</comment>
<organism evidence="1 2">
    <name type="scientific">Mediterraneibacter gnavus</name>
    <name type="common">Ruminococcus gnavus</name>
    <dbReference type="NCBI Taxonomy" id="33038"/>
    <lineage>
        <taxon>Bacteria</taxon>
        <taxon>Bacillati</taxon>
        <taxon>Bacillota</taxon>
        <taxon>Clostridia</taxon>
        <taxon>Lachnospirales</taxon>
        <taxon>Lachnospiraceae</taxon>
        <taxon>Mediterraneibacter</taxon>
    </lineage>
</organism>
<dbReference type="AlphaFoldDB" id="A0A9Q4F064"/>
<protein>
    <submittedName>
        <fullName evidence="1">Uncharacterized protein</fullName>
    </submittedName>
</protein>
<gene>
    <name evidence="1" type="ORF">OZZ17_11850</name>
</gene>
<evidence type="ECO:0000313" key="1">
    <source>
        <dbReference type="EMBL" id="MCZ0668226.1"/>
    </source>
</evidence>
<name>A0A9Q4F064_MEDGN</name>
<sequence length="46" mass="5205">MLEVLGSIATIAATIVQAVSVVRLMKIEKELNKMYKRRSNEQIKSN</sequence>
<dbReference type="Proteomes" id="UP001079535">
    <property type="component" value="Unassembled WGS sequence"/>
</dbReference>
<evidence type="ECO:0000313" key="2">
    <source>
        <dbReference type="Proteomes" id="UP001079535"/>
    </source>
</evidence>
<dbReference type="EMBL" id="JAPRAY010000015">
    <property type="protein sequence ID" value="MCZ0668226.1"/>
    <property type="molecule type" value="Genomic_DNA"/>
</dbReference>
<proteinExistence type="predicted"/>
<accession>A0A9Q4F064</accession>